<proteinExistence type="predicted"/>
<dbReference type="InterPro" id="IPR002645">
    <property type="entry name" value="STAS_dom"/>
</dbReference>
<dbReference type="SUPFAM" id="SSF52091">
    <property type="entry name" value="SpoIIaa-like"/>
    <property type="match status" value="1"/>
</dbReference>
<dbReference type="Gene3D" id="3.30.750.24">
    <property type="entry name" value="STAS domain"/>
    <property type="match status" value="1"/>
</dbReference>
<name>A0A316I8E2_9GAMM</name>
<gene>
    <name evidence="2" type="ORF">C7456_11367</name>
</gene>
<dbReference type="Pfam" id="PF13466">
    <property type="entry name" value="STAS_2"/>
    <property type="match status" value="1"/>
</dbReference>
<reference evidence="2 3" key="1">
    <citation type="submission" date="2018-05" db="EMBL/GenBank/DDBJ databases">
        <title>Genomic Encyclopedia of Type Strains, Phase IV (KMG-IV): sequencing the most valuable type-strain genomes for metagenomic binning, comparative biology and taxonomic classification.</title>
        <authorList>
            <person name="Goeker M."/>
        </authorList>
    </citation>
    <scope>NUCLEOTIDE SEQUENCE [LARGE SCALE GENOMIC DNA]</scope>
    <source>
        <strain evidence="2 3">DSM 14263</strain>
    </source>
</reference>
<dbReference type="OrthoDB" id="5955564at2"/>
<dbReference type="InterPro" id="IPR036513">
    <property type="entry name" value="STAS_dom_sf"/>
</dbReference>
<comment type="caution">
    <text evidence="2">The sequence shown here is derived from an EMBL/GenBank/DDBJ whole genome shotgun (WGS) entry which is preliminary data.</text>
</comment>
<dbReference type="RefSeq" id="WP_109724524.1">
    <property type="nucleotide sequence ID" value="NZ_MSZV01000168.1"/>
</dbReference>
<sequence length="99" mass="10131">MSQGAFRLSRAAPGTLGLEGELSFATAAAALREIGAAVRAERPRRLDLAGLARSDSAGLACLLAVQADAARRGGRLEVVNMPAGMRALARLCEVEALAG</sequence>
<dbReference type="PROSITE" id="PS50801">
    <property type="entry name" value="STAS"/>
    <property type="match status" value="1"/>
</dbReference>
<protein>
    <submittedName>
        <fullName evidence="2">Phospholipid transport system transporter-binding protein</fullName>
    </submittedName>
</protein>
<dbReference type="Proteomes" id="UP000245812">
    <property type="component" value="Unassembled WGS sequence"/>
</dbReference>
<organism evidence="2 3">
    <name type="scientific">Fulvimonas soli</name>
    <dbReference type="NCBI Taxonomy" id="155197"/>
    <lineage>
        <taxon>Bacteria</taxon>
        <taxon>Pseudomonadati</taxon>
        <taxon>Pseudomonadota</taxon>
        <taxon>Gammaproteobacteria</taxon>
        <taxon>Lysobacterales</taxon>
        <taxon>Rhodanobacteraceae</taxon>
        <taxon>Fulvimonas</taxon>
    </lineage>
</organism>
<accession>A0A316I8E2</accession>
<feature type="domain" description="STAS" evidence="1">
    <location>
        <begin position="16"/>
        <end position="99"/>
    </location>
</feature>
<evidence type="ECO:0000259" key="1">
    <source>
        <dbReference type="PROSITE" id="PS50801"/>
    </source>
</evidence>
<evidence type="ECO:0000313" key="3">
    <source>
        <dbReference type="Proteomes" id="UP000245812"/>
    </source>
</evidence>
<dbReference type="AlphaFoldDB" id="A0A316I8E2"/>
<dbReference type="CDD" id="cd07043">
    <property type="entry name" value="STAS_anti-anti-sigma_factors"/>
    <property type="match status" value="1"/>
</dbReference>
<evidence type="ECO:0000313" key="2">
    <source>
        <dbReference type="EMBL" id="PWK83534.1"/>
    </source>
</evidence>
<dbReference type="InterPro" id="IPR058548">
    <property type="entry name" value="MlaB-like_STAS"/>
</dbReference>
<keyword evidence="3" id="KW-1185">Reference proteome</keyword>
<dbReference type="EMBL" id="QGHC01000013">
    <property type="protein sequence ID" value="PWK83534.1"/>
    <property type="molecule type" value="Genomic_DNA"/>
</dbReference>